<dbReference type="KEGG" id="lpav:PLANPX_0358"/>
<accession>A0A5K7X8X5</accession>
<evidence type="ECO:0000256" key="1">
    <source>
        <dbReference type="SAM" id="MobiDB-lite"/>
    </source>
</evidence>
<dbReference type="InterPro" id="IPR053804">
    <property type="entry name" value="DUF6960"/>
</dbReference>
<protein>
    <submittedName>
        <fullName evidence="2">Uncharacterized protein</fullName>
    </submittedName>
</protein>
<keyword evidence="3" id="KW-1185">Reference proteome</keyword>
<reference evidence="3" key="1">
    <citation type="submission" date="2019-10" db="EMBL/GenBank/DDBJ databases">
        <title>Lacipirellula parvula gen. nov., sp. nov., representing a lineage of planctomycetes widespread in freshwater anoxic habitats, and description of the family Lacipirellulaceae.</title>
        <authorList>
            <person name="Dedysh S.N."/>
            <person name="Kulichevskaya I.S."/>
            <person name="Beletsky A.V."/>
            <person name="Rakitin A.L."/>
            <person name="Mardanov A.V."/>
            <person name="Ivanova A.A."/>
            <person name="Saltykova V.X."/>
            <person name="Rijpstra W.I.C."/>
            <person name="Sinninghe Damste J.S."/>
            <person name="Ravin N.V."/>
        </authorList>
    </citation>
    <scope>NUCLEOTIDE SEQUENCE [LARGE SCALE GENOMIC DNA]</scope>
    <source>
        <strain evidence="3">PX69</strain>
    </source>
</reference>
<evidence type="ECO:0000313" key="3">
    <source>
        <dbReference type="Proteomes" id="UP000326837"/>
    </source>
</evidence>
<name>A0A5K7X8X5_9BACT</name>
<sequence>MDLLKLKTDPKYGFYPWWPEDGDDWVHPEDVPTAHETIPSPRVFRRDGEHGPFVTLHYGQLQLRVKRTMWQEVPWEGYEVGDWVEVLSRGQKNTPRTGTIREMEWEPRARSMRYFIEEAGNPIPNAYTADDLRHVEPVLPVDDPATITPTIPVPAEDADARAQL</sequence>
<dbReference type="RefSeq" id="WP_152097029.1">
    <property type="nucleotide sequence ID" value="NZ_AP021861.1"/>
</dbReference>
<dbReference type="AlphaFoldDB" id="A0A5K7X8X5"/>
<gene>
    <name evidence="2" type="ORF">PLANPX_0358</name>
</gene>
<dbReference type="EMBL" id="AP021861">
    <property type="protein sequence ID" value="BBO30746.1"/>
    <property type="molecule type" value="Genomic_DNA"/>
</dbReference>
<dbReference type="Proteomes" id="UP000326837">
    <property type="component" value="Chromosome"/>
</dbReference>
<feature type="compositionally biased region" description="Low complexity" evidence="1">
    <location>
        <begin position="141"/>
        <end position="155"/>
    </location>
</feature>
<dbReference type="Pfam" id="PF22283">
    <property type="entry name" value="DUF6960"/>
    <property type="match status" value="1"/>
</dbReference>
<proteinExistence type="predicted"/>
<feature type="region of interest" description="Disordered" evidence="1">
    <location>
        <begin position="141"/>
        <end position="164"/>
    </location>
</feature>
<organism evidence="2 3">
    <name type="scientific">Lacipirellula parvula</name>
    <dbReference type="NCBI Taxonomy" id="2650471"/>
    <lineage>
        <taxon>Bacteria</taxon>
        <taxon>Pseudomonadati</taxon>
        <taxon>Planctomycetota</taxon>
        <taxon>Planctomycetia</taxon>
        <taxon>Pirellulales</taxon>
        <taxon>Lacipirellulaceae</taxon>
        <taxon>Lacipirellula</taxon>
    </lineage>
</organism>
<evidence type="ECO:0000313" key="2">
    <source>
        <dbReference type="EMBL" id="BBO30746.1"/>
    </source>
</evidence>